<keyword evidence="3" id="KW-1185">Reference proteome</keyword>
<organism evidence="2 3">
    <name type="scientific">Oryzias javanicus</name>
    <name type="common">Javanese ricefish</name>
    <name type="synonym">Aplocheilus javanicus</name>
    <dbReference type="NCBI Taxonomy" id="123683"/>
    <lineage>
        <taxon>Eukaryota</taxon>
        <taxon>Metazoa</taxon>
        <taxon>Chordata</taxon>
        <taxon>Craniata</taxon>
        <taxon>Vertebrata</taxon>
        <taxon>Euteleostomi</taxon>
        <taxon>Actinopterygii</taxon>
        <taxon>Neopterygii</taxon>
        <taxon>Teleostei</taxon>
        <taxon>Neoteleostei</taxon>
        <taxon>Acanthomorphata</taxon>
        <taxon>Ovalentaria</taxon>
        <taxon>Atherinomorphae</taxon>
        <taxon>Beloniformes</taxon>
        <taxon>Adrianichthyidae</taxon>
        <taxon>Oryziinae</taxon>
        <taxon>Oryzias</taxon>
    </lineage>
</organism>
<name>A0A3S2NVA8_ORYJA</name>
<evidence type="ECO:0000313" key="3">
    <source>
        <dbReference type="Proteomes" id="UP000283210"/>
    </source>
</evidence>
<proteinExistence type="predicted"/>
<sequence length="122" mass="13270">MKAISPVRSVRSCYKAVCCISEQSLAIHRNKHACEDEPPGGDPAARHRLHLRPADRAGGGGPVRAGDGSVDKDCRHHAQFLQRRGSVVPLGFTHCGAGKHMSPLHSGQEDKRGRKGWDRYLG</sequence>
<feature type="region of interest" description="Disordered" evidence="1">
    <location>
        <begin position="98"/>
        <end position="122"/>
    </location>
</feature>
<dbReference type="AlphaFoldDB" id="A0A3S2NVA8"/>
<gene>
    <name evidence="2" type="ORF">OJAV_G00215290</name>
</gene>
<accession>A0A3S2NVA8</accession>
<feature type="compositionally biased region" description="Basic and acidic residues" evidence="1">
    <location>
        <begin position="107"/>
        <end position="122"/>
    </location>
</feature>
<evidence type="ECO:0000313" key="2">
    <source>
        <dbReference type="EMBL" id="RVE57349.1"/>
    </source>
</evidence>
<feature type="region of interest" description="Disordered" evidence="1">
    <location>
        <begin position="34"/>
        <end position="70"/>
    </location>
</feature>
<dbReference type="Proteomes" id="UP000283210">
    <property type="component" value="Chromosome 22"/>
</dbReference>
<dbReference type="OrthoDB" id="10047910at2759"/>
<dbReference type="EMBL" id="CM012458">
    <property type="protein sequence ID" value="RVE57349.1"/>
    <property type="molecule type" value="Genomic_DNA"/>
</dbReference>
<evidence type="ECO:0000256" key="1">
    <source>
        <dbReference type="SAM" id="MobiDB-lite"/>
    </source>
</evidence>
<reference evidence="2 3" key="2">
    <citation type="submission" date="2019-01" db="EMBL/GenBank/DDBJ databases">
        <title>A chromosome length genome reference of the Java medaka (oryzias javanicus).</title>
        <authorList>
            <person name="Herpin A."/>
            <person name="Takehana Y."/>
            <person name="Naruse K."/>
            <person name="Ansai S."/>
            <person name="Kawaguchi M."/>
        </authorList>
    </citation>
    <scope>NUCLEOTIDE SEQUENCE [LARGE SCALE GENOMIC DNA]</scope>
    <source>
        <strain evidence="2">RS831</strain>
        <tissue evidence="2">Whole body</tissue>
    </source>
</reference>
<reference evidence="2 3" key="1">
    <citation type="submission" date="2018-11" db="EMBL/GenBank/DDBJ databases">
        <authorList>
            <person name="Lopez-Roques C."/>
            <person name="Donnadieu C."/>
            <person name="Bouchez O."/>
            <person name="Klopp C."/>
            <person name="Cabau C."/>
            <person name="Zahm M."/>
        </authorList>
    </citation>
    <scope>NUCLEOTIDE SEQUENCE [LARGE SCALE GENOMIC DNA]</scope>
    <source>
        <strain evidence="2">RS831</strain>
        <tissue evidence="2">Whole body</tissue>
    </source>
</reference>
<protein>
    <submittedName>
        <fullName evidence="2">Uncharacterized protein</fullName>
    </submittedName>
</protein>